<dbReference type="RefSeq" id="WP_248355703.1">
    <property type="nucleotide sequence ID" value="NZ_AP025591.1"/>
</dbReference>
<dbReference type="EMBL" id="AP025591">
    <property type="protein sequence ID" value="BDG06259.1"/>
    <property type="molecule type" value="Genomic_DNA"/>
</dbReference>
<dbReference type="CDD" id="cd07185">
    <property type="entry name" value="OmpA_C-like"/>
    <property type="match status" value="1"/>
</dbReference>
<sequence length="289" mass="31282">MPRLAVAALALVALAGCVSQDAFRKKEAEAEQLRKDWREEQVRRAKLQESFDQLKAQLDAMLLDVNSLREKIRADEATLAQKEAELRAAQGQTADLQALVDELSKSKKKLEAAKAELERKSAEYEQLASALRTEIDAGRIELTELRGRTTVKMKDKILFGSGSATIGKDGREALRAVADALRNVRGKTIRVEGHTDNVPTSGTTFPSNWDLSSARAIAVVRFLQEAGVDPTRVAAAGYGEWQPVAANDTPEGRSLNRRIEIILVPVEGAAPAVAAPPAQAAVKVPAAKQ</sequence>
<proteinExistence type="predicted"/>
<evidence type="ECO:0000256" key="2">
    <source>
        <dbReference type="SAM" id="Coils"/>
    </source>
</evidence>
<reference evidence="5" key="1">
    <citation type="journal article" date="2022" name="Int. J. Syst. Evol. Microbiol.">
        <title>Anaeromyxobacter oryzae sp. nov., Anaeromyxobacter diazotrophicus sp. nov. and Anaeromyxobacter paludicola sp. nov., isolated from paddy soils.</title>
        <authorList>
            <person name="Itoh H."/>
            <person name="Xu Z."/>
            <person name="Mise K."/>
            <person name="Masuda Y."/>
            <person name="Ushijima N."/>
            <person name="Hayakawa C."/>
            <person name="Shiratori Y."/>
            <person name="Senoo K."/>
        </authorList>
    </citation>
    <scope>NUCLEOTIDE SEQUENCE [LARGE SCALE GENOMIC DNA]</scope>
    <source>
        <strain evidence="5">Red232</strain>
    </source>
</reference>
<dbReference type="PANTHER" id="PTHR30329">
    <property type="entry name" value="STATOR ELEMENT OF FLAGELLAR MOTOR COMPLEX"/>
    <property type="match status" value="1"/>
</dbReference>
<evidence type="ECO:0000313" key="4">
    <source>
        <dbReference type="EMBL" id="BDG06259.1"/>
    </source>
</evidence>
<keyword evidence="1" id="KW-0472">Membrane</keyword>
<dbReference type="Pfam" id="PF00691">
    <property type="entry name" value="OmpA"/>
    <property type="match status" value="1"/>
</dbReference>
<evidence type="ECO:0000313" key="5">
    <source>
        <dbReference type="Proteomes" id="UP001162891"/>
    </source>
</evidence>
<dbReference type="PANTHER" id="PTHR30329:SF21">
    <property type="entry name" value="LIPOPROTEIN YIAD-RELATED"/>
    <property type="match status" value="1"/>
</dbReference>
<protein>
    <submittedName>
        <fullName evidence="4">Chemotaxis protein MotB</fullName>
    </submittedName>
</protein>
<keyword evidence="2" id="KW-0175">Coiled coil</keyword>
<dbReference type="InterPro" id="IPR006665">
    <property type="entry name" value="OmpA-like"/>
</dbReference>
<keyword evidence="5" id="KW-1185">Reference proteome</keyword>
<evidence type="ECO:0000259" key="3">
    <source>
        <dbReference type="PROSITE" id="PS51123"/>
    </source>
</evidence>
<evidence type="ECO:0000256" key="1">
    <source>
        <dbReference type="PROSITE-ProRule" id="PRU00473"/>
    </source>
</evidence>
<feature type="domain" description="OmpA-like" evidence="3">
    <location>
        <begin position="146"/>
        <end position="267"/>
    </location>
</feature>
<dbReference type="PROSITE" id="PS51123">
    <property type="entry name" value="OMPA_2"/>
    <property type="match status" value="1"/>
</dbReference>
<gene>
    <name evidence="4" type="ORF">AMOR_52550</name>
</gene>
<accession>A0ABM7X386</accession>
<dbReference type="Gene3D" id="3.30.1330.60">
    <property type="entry name" value="OmpA-like domain"/>
    <property type="match status" value="1"/>
</dbReference>
<feature type="coiled-coil region" evidence="2">
    <location>
        <begin position="44"/>
        <end position="134"/>
    </location>
</feature>
<dbReference type="SUPFAM" id="SSF103088">
    <property type="entry name" value="OmpA-like"/>
    <property type="match status" value="1"/>
</dbReference>
<dbReference type="InterPro" id="IPR036737">
    <property type="entry name" value="OmpA-like_sf"/>
</dbReference>
<dbReference type="InterPro" id="IPR050330">
    <property type="entry name" value="Bact_OuterMem_StrucFunc"/>
</dbReference>
<dbReference type="Proteomes" id="UP001162891">
    <property type="component" value="Chromosome"/>
</dbReference>
<dbReference type="PROSITE" id="PS51257">
    <property type="entry name" value="PROKAR_LIPOPROTEIN"/>
    <property type="match status" value="1"/>
</dbReference>
<name>A0ABM7X386_9BACT</name>
<organism evidence="4 5">
    <name type="scientific">Anaeromyxobacter oryzae</name>
    <dbReference type="NCBI Taxonomy" id="2918170"/>
    <lineage>
        <taxon>Bacteria</taxon>
        <taxon>Pseudomonadati</taxon>
        <taxon>Myxococcota</taxon>
        <taxon>Myxococcia</taxon>
        <taxon>Myxococcales</taxon>
        <taxon>Cystobacterineae</taxon>
        <taxon>Anaeromyxobacteraceae</taxon>
        <taxon>Anaeromyxobacter</taxon>
    </lineage>
</organism>